<evidence type="ECO:0000256" key="3">
    <source>
        <dbReference type="PIRNR" id="PIRNR000124"/>
    </source>
</evidence>
<dbReference type="Gene3D" id="3.40.50.720">
    <property type="entry name" value="NAD(P)-binding Rossmann-like Domain"/>
    <property type="match status" value="2"/>
</dbReference>
<dbReference type="Proteomes" id="UP001596297">
    <property type="component" value="Unassembled WGS sequence"/>
</dbReference>
<dbReference type="InterPro" id="IPR001732">
    <property type="entry name" value="UDP-Glc/GDP-Man_DH_N"/>
</dbReference>
<dbReference type="SMART" id="SM00984">
    <property type="entry name" value="UDPG_MGDP_dh_C"/>
    <property type="match status" value="1"/>
</dbReference>
<keyword evidence="2" id="KW-0520">NAD</keyword>
<organism evidence="5 6">
    <name type="scientific">Deinococcus lacus</name>
    <dbReference type="NCBI Taxonomy" id="392561"/>
    <lineage>
        <taxon>Bacteria</taxon>
        <taxon>Thermotogati</taxon>
        <taxon>Deinococcota</taxon>
        <taxon>Deinococci</taxon>
        <taxon>Deinococcales</taxon>
        <taxon>Deinococcaceae</taxon>
        <taxon>Deinococcus</taxon>
    </lineage>
</organism>
<keyword evidence="1" id="KW-0560">Oxidoreductase</keyword>
<dbReference type="PANTHER" id="PTHR43491">
    <property type="entry name" value="UDP-N-ACETYL-D-MANNOSAMINE DEHYDROGENASE"/>
    <property type="match status" value="1"/>
</dbReference>
<reference evidence="6" key="1">
    <citation type="journal article" date="2019" name="Int. J. Syst. Evol. Microbiol.">
        <title>The Global Catalogue of Microorganisms (GCM) 10K type strain sequencing project: providing services to taxonomists for standard genome sequencing and annotation.</title>
        <authorList>
            <consortium name="The Broad Institute Genomics Platform"/>
            <consortium name="The Broad Institute Genome Sequencing Center for Infectious Disease"/>
            <person name="Wu L."/>
            <person name="Ma J."/>
        </authorList>
    </citation>
    <scope>NUCLEOTIDE SEQUENCE [LARGE SCALE GENOMIC DNA]</scope>
    <source>
        <strain evidence="6">CGMCC 1.15772</strain>
    </source>
</reference>
<comment type="caution">
    <text evidence="5">The sequence shown here is derived from an EMBL/GenBank/DDBJ whole genome shotgun (WGS) entry which is preliminary data.</text>
</comment>
<dbReference type="InterPro" id="IPR008927">
    <property type="entry name" value="6-PGluconate_DH-like_C_sf"/>
</dbReference>
<name>A0ABW1YF42_9DEIO</name>
<dbReference type="InterPro" id="IPR036291">
    <property type="entry name" value="NAD(P)-bd_dom_sf"/>
</dbReference>
<dbReference type="PANTHER" id="PTHR43491:SF1">
    <property type="entry name" value="UDP-N-ACETYL-D-MANNOSAMINE DEHYDROGENASE"/>
    <property type="match status" value="1"/>
</dbReference>
<evidence type="ECO:0000259" key="4">
    <source>
        <dbReference type="SMART" id="SM00984"/>
    </source>
</evidence>
<sequence>MTYNYTVTSHADDLREKLRDKTAKIGVVGLGYVGLPFLVEKAKVGFHVTGFDRNADRAAQVSRGENYIRDVDDRDLERLVGEGFVSATADFDRLAEMDIIVICVPTPLDHNLTPDLSYVSSVTREIAQRLRPGQLISLESTTYPGTTNEVMKPLLEAGGLRAGQDFFLAHSPERVDPGNKRYTTKNTNKVVGADDSASLDVAVAFYQQAIDHIVAVSSTSAAELVKVYENTFRSVNIALANEIALLCDRMGLDVWEILDAAFTKPFGIMPFYPGPGVGGHCIPIDPHYLEWKAREYNFQTRFIALAGEINRKMPEFVVDKAARVLNLDKKALNGSTVLLLGMAYKSNLDDYRESPALHIYQLLEAAGASMLFHDSWTPHIQDRERGLDLRGVPLSDEVLSKADLVIIATQHSDVDYERVLKLARRVLDTRNATKGLPAALRTEKVTLL</sequence>
<dbReference type="RefSeq" id="WP_380084082.1">
    <property type="nucleotide sequence ID" value="NZ_JBHSWD010000003.1"/>
</dbReference>
<evidence type="ECO:0000313" key="5">
    <source>
        <dbReference type="EMBL" id="MFC6592966.1"/>
    </source>
</evidence>
<dbReference type="InterPro" id="IPR017476">
    <property type="entry name" value="UDP-Glc/GDP-Man"/>
</dbReference>
<feature type="domain" description="UDP-glucose/GDP-mannose dehydrogenase C-terminal" evidence="4">
    <location>
        <begin position="338"/>
        <end position="435"/>
    </location>
</feature>
<dbReference type="NCBIfam" id="TIGR03026">
    <property type="entry name" value="NDP-sugDHase"/>
    <property type="match status" value="1"/>
</dbReference>
<dbReference type="EMBL" id="JBHSWD010000003">
    <property type="protein sequence ID" value="MFC6592966.1"/>
    <property type="molecule type" value="Genomic_DNA"/>
</dbReference>
<dbReference type="SUPFAM" id="SSF52413">
    <property type="entry name" value="UDP-glucose/GDP-mannose dehydrogenase C-terminal domain"/>
    <property type="match status" value="1"/>
</dbReference>
<dbReference type="Pfam" id="PF03720">
    <property type="entry name" value="UDPG_MGDP_dh_C"/>
    <property type="match status" value="1"/>
</dbReference>
<gene>
    <name evidence="5" type="ORF">ACFP81_13790</name>
</gene>
<proteinExistence type="inferred from homology"/>
<comment type="similarity">
    <text evidence="3">Belongs to the UDP-glucose/GDP-mannose dehydrogenase family.</text>
</comment>
<keyword evidence="6" id="KW-1185">Reference proteome</keyword>
<accession>A0ABW1YF42</accession>
<dbReference type="InterPro" id="IPR028359">
    <property type="entry name" value="UDP_ManNAc/GlcNAc_DH"/>
</dbReference>
<protein>
    <submittedName>
        <fullName evidence="5">Nucleotide sugar dehydrogenase</fullName>
    </submittedName>
</protein>
<dbReference type="SUPFAM" id="SSF51735">
    <property type="entry name" value="NAD(P)-binding Rossmann-fold domains"/>
    <property type="match status" value="1"/>
</dbReference>
<dbReference type="InterPro" id="IPR036220">
    <property type="entry name" value="UDP-Glc/GDP-Man_DH_C_sf"/>
</dbReference>
<dbReference type="InterPro" id="IPR014026">
    <property type="entry name" value="UDP-Glc/GDP-Man_DH_dimer"/>
</dbReference>
<evidence type="ECO:0000256" key="2">
    <source>
        <dbReference type="ARBA" id="ARBA00023027"/>
    </source>
</evidence>
<dbReference type="Pfam" id="PF03721">
    <property type="entry name" value="UDPG_MGDP_dh_N"/>
    <property type="match status" value="1"/>
</dbReference>
<evidence type="ECO:0000313" key="6">
    <source>
        <dbReference type="Proteomes" id="UP001596297"/>
    </source>
</evidence>
<dbReference type="Pfam" id="PF00984">
    <property type="entry name" value="UDPG_MGDP_dh"/>
    <property type="match status" value="1"/>
</dbReference>
<dbReference type="PIRSF" id="PIRSF500136">
    <property type="entry name" value="UDP_ManNAc_DH"/>
    <property type="match status" value="1"/>
</dbReference>
<dbReference type="SUPFAM" id="SSF48179">
    <property type="entry name" value="6-phosphogluconate dehydrogenase C-terminal domain-like"/>
    <property type="match status" value="1"/>
</dbReference>
<dbReference type="PIRSF" id="PIRSF000124">
    <property type="entry name" value="UDPglc_GDPman_dh"/>
    <property type="match status" value="1"/>
</dbReference>
<evidence type="ECO:0000256" key="1">
    <source>
        <dbReference type="ARBA" id="ARBA00023002"/>
    </source>
</evidence>
<dbReference type="InterPro" id="IPR014027">
    <property type="entry name" value="UDP-Glc/GDP-Man_DH_C"/>
</dbReference>